<organism evidence="2 3">
    <name type="scientific">Ambrosiozyma monospora</name>
    <name type="common">Yeast</name>
    <name type="synonym">Endomycopsis monosporus</name>
    <dbReference type="NCBI Taxonomy" id="43982"/>
    <lineage>
        <taxon>Eukaryota</taxon>
        <taxon>Fungi</taxon>
        <taxon>Dikarya</taxon>
        <taxon>Ascomycota</taxon>
        <taxon>Saccharomycotina</taxon>
        <taxon>Pichiomycetes</taxon>
        <taxon>Pichiales</taxon>
        <taxon>Pichiaceae</taxon>
        <taxon>Ambrosiozyma</taxon>
    </lineage>
</organism>
<proteinExistence type="predicted"/>
<evidence type="ECO:0000256" key="1">
    <source>
        <dbReference type="SAM" id="MobiDB-lite"/>
    </source>
</evidence>
<feature type="compositionally biased region" description="Basic residues" evidence="1">
    <location>
        <begin position="125"/>
        <end position="135"/>
    </location>
</feature>
<dbReference type="Proteomes" id="UP001165063">
    <property type="component" value="Unassembled WGS sequence"/>
</dbReference>
<sequence length="232" mass="25812">MTDNDNFEFEEEKLLHSSRSFRDRQRIDYNENKRPPKSTATAPAHTVITRSTDHVNAKSTTDPPSTDSNMADKQHIQTSDSSSNTVVRISGHTTLTLKYGKQSPSPEEEATAPVQHKVKSGNNWTHKKASTKRRRSESPTTSKLHPGQVRGVNGRFQKKKKNNKGTASIPTANANPTSTRQSSRRGSSSVPNSHDMGFGSDVEEDDEHSDSVMDFDDSLDDIPAVRVKLRRQ</sequence>
<name>A0A9W6T6Q1_AMBMO</name>
<feature type="compositionally biased region" description="Acidic residues" evidence="1">
    <location>
        <begin position="1"/>
        <end position="11"/>
    </location>
</feature>
<feature type="compositionally biased region" description="Polar residues" evidence="1">
    <location>
        <begin position="164"/>
        <end position="177"/>
    </location>
</feature>
<feature type="compositionally biased region" description="Polar residues" evidence="1">
    <location>
        <begin position="76"/>
        <end position="96"/>
    </location>
</feature>
<evidence type="ECO:0000313" key="3">
    <source>
        <dbReference type="Proteomes" id="UP001165063"/>
    </source>
</evidence>
<keyword evidence="3" id="KW-1185">Reference proteome</keyword>
<dbReference type="AlphaFoldDB" id="A0A9W6T6Q1"/>
<feature type="region of interest" description="Disordered" evidence="1">
    <location>
        <begin position="1"/>
        <end position="232"/>
    </location>
</feature>
<evidence type="ECO:0000313" key="2">
    <source>
        <dbReference type="EMBL" id="GME78219.1"/>
    </source>
</evidence>
<feature type="compositionally biased region" description="Polar residues" evidence="1">
    <location>
        <begin position="57"/>
        <end position="69"/>
    </location>
</feature>
<feature type="compositionally biased region" description="Acidic residues" evidence="1">
    <location>
        <begin position="201"/>
        <end position="220"/>
    </location>
</feature>
<feature type="compositionally biased region" description="Low complexity" evidence="1">
    <location>
        <begin position="178"/>
        <end position="193"/>
    </location>
</feature>
<protein>
    <submittedName>
        <fullName evidence="2">Unnamed protein product</fullName>
    </submittedName>
</protein>
<feature type="compositionally biased region" description="Basic and acidic residues" evidence="1">
    <location>
        <begin position="12"/>
        <end position="34"/>
    </location>
</feature>
<accession>A0A9W6T6Q1</accession>
<reference evidence="2" key="1">
    <citation type="submission" date="2023-04" db="EMBL/GenBank/DDBJ databases">
        <title>Ambrosiozyma monospora NBRC 1965.</title>
        <authorList>
            <person name="Ichikawa N."/>
            <person name="Sato H."/>
            <person name="Tonouchi N."/>
        </authorList>
    </citation>
    <scope>NUCLEOTIDE SEQUENCE</scope>
    <source>
        <strain evidence="2">NBRC 1965</strain>
    </source>
</reference>
<dbReference type="EMBL" id="BSXU01012884">
    <property type="protein sequence ID" value="GME78219.1"/>
    <property type="molecule type" value="Genomic_DNA"/>
</dbReference>
<comment type="caution">
    <text evidence="2">The sequence shown here is derived from an EMBL/GenBank/DDBJ whole genome shotgun (WGS) entry which is preliminary data.</text>
</comment>
<gene>
    <name evidence="2" type="ORF">Amon01_000976800</name>
</gene>